<feature type="region of interest" description="Disordered" evidence="1">
    <location>
        <begin position="1"/>
        <end position="21"/>
    </location>
</feature>
<dbReference type="AlphaFoldDB" id="A0A151JA37"/>
<proteinExistence type="predicted"/>
<reference evidence="2 3" key="1">
    <citation type="submission" date="2015-09" db="EMBL/GenBank/DDBJ databases">
        <title>Trachymyrmex cornetzi WGS genome.</title>
        <authorList>
            <person name="Nygaard S."/>
            <person name="Hu H."/>
            <person name="Boomsma J."/>
            <person name="Zhang G."/>
        </authorList>
    </citation>
    <scope>NUCLEOTIDE SEQUENCE [LARGE SCALE GENOMIC DNA]</scope>
    <source>
        <strain evidence="2">Tcor2-1</strain>
        <tissue evidence="2">Whole body</tissue>
    </source>
</reference>
<feature type="compositionally biased region" description="Basic residues" evidence="1">
    <location>
        <begin position="99"/>
        <end position="110"/>
    </location>
</feature>
<evidence type="ECO:0000313" key="2">
    <source>
        <dbReference type="EMBL" id="KYN21832.1"/>
    </source>
</evidence>
<protein>
    <submittedName>
        <fullName evidence="2">Uncharacterized protein</fullName>
    </submittedName>
</protein>
<keyword evidence="3" id="KW-1185">Reference proteome</keyword>
<name>A0A151JA37_9HYME</name>
<evidence type="ECO:0000313" key="3">
    <source>
        <dbReference type="Proteomes" id="UP000078492"/>
    </source>
</evidence>
<dbReference type="Proteomes" id="UP000078492">
    <property type="component" value="Unassembled WGS sequence"/>
</dbReference>
<dbReference type="EMBL" id="KQ979361">
    <property type="protein sequence ID" value="KYN21832.1"/>
    <property type="molecule type" value="Genomic_DNA"/>
</dbReference>
<evidence type="ECO:0000256" key="1">
    <source>
        <dbReference type="SAM" id="MobiDB-lite"/>
    </source>
</evidence>
<sequence length="249" mass="28049">MRDLFVTHPENPDERSQGQRELAKISKDGLSTAKKWRARARRAYVDVARNLPSLNKAASICVTYDLTVSCKTEYRSGCIKQNTLKAARVKTAEMAGGKNGRRQERRRKSRGKEEEEEEDDNDDDEDDEESSCSRIAYRSVSPKATEPLILIIGYNLVAANSCQSDKCTAINSIWKCGAQQTANSQIKKRVFLSKWERSYRSDLTKADLRADIHFTSEPLLLVPPLIVFCPSLLISRGLSLLAKEILAHE</sequence>
<organism evidence="2 3">
    <name type="scientific">Trachymyrmex cornetzi</name>
    <dbReference type="NCBI Taxonomy" id="471704"/>
    <lineage>
        <taxon>Eukaryota</taxon>
        <taxon>Metazoa</taxon>
        <taxon>Ecdysozoa</taxon>
        <taxon>Arthropoda</taxon>
        <taxon>Hexapoda</taxon>
        <taxon>Insecta</taxon>
        <taxon>Pterygota</taxon>
        <taxon>Neoptera</taxon>
        <taxon>Endopterygota</taxon>
        <taxon>Hymenoptera</taxon>
        <taxon>Apocrita</taxon>
        <taxon>Aculeata</taxon>
        <taxon>Formicoidea</taxon>
        <taxon>Formicidae</taxon>
        <taxon>Myrmicinae</taxon>
        <taxon>Trachymyrmex</taxon>
    </lineage>
</organism>
<accession>A0A151JA37</accession>
<feature type="compositionally biased region" description="Acidic residues" evidence="1">
    <location>
        <begin position="114"/>
        <end position="130"/>
    </location>
</feature>
<feature type="region of interest" description="Disordered" evidence="1">
    <location>
        <begin position="90"/>
        <end position="133"/>
    </location>
</feature>
<gene>
    <name evidence="2" type="ORF">ALC57_05815</name>
</gene>